<reference evidence="2 3" key="1">
    <citation type="submission" date="2017-08" db="EMBL/GenBank/DDBJ databases">
        <authorList>
            <person name="de Groot N.N."/>
        </authorList>
    </citation>
    <scope>NUCLEOTIDE SEQUENCE [LARGE SCALE GENOMIC DNA]</scope>
    <source>
        <strain evidence="2 3">JA575</strain>
    </source>
</reference>
<sequence>MVGDGLQLTLDIMHWNSINADKEPIDLPMDLTFDIELRLNAPDDDEEAA</sequence>
<reference evidence="1 4" key="2">
    <citation type="submission" date="2018-07" db="EMBL/GenBank/DDBJ databases">
        <title>Genomic Encyclopedia of Archaeal and Bacterial Type Strains, Phase II (KMG-II): from individual species to whole genera.</title>
        <authorList>
            <person name="Goeker M."/>
        </authorList>
    </citation>
    <scope>NUCLEOTIDE SEQUENCE [LARGE SCALE GENOMIC DNA]</scope>
    <source>
        <strain evidence="1 4">JA575</strain>
    </source>
</reference>
<dbReference type="Proteomes" id="UP000256343">
    <property type="component" value="Unassembled WGS sequence"/>
</dbReference>
<dbReference type="EMBL" id="QRDT01000002">
    <property type="protein sequence ID" value="RED41985.1"/>
    <property type="molecule type" value="Genomic_DNA"/>
</dbReference>
<organism evidence="2 3">
    <name type="scientific">Rhodopseudomonas pentothenatexigens</name>
    <dbReference type="NCBI Taxonomy" id="999699"/>
    <lineage>
        <taxon>Bacteria</taxon>
        <taxon>Pseudomonadati</taxon>
        <taxon>Pseudomonadota</taxon>
        <taxon>Alphaproteobacteria</taxon>
        <taxon>Hyphomicrobiales</taxon>
        <taxon>Nitrobacteraceae</taxon>
        <taxon>Rhodopseudomonas</taxon>
    </lineage>
</organism>
<name>A0A336JHU3_9BRAD</name>
<dbReference type="Proteomes" id="UP000252631">
    <property type="component" value="Unassembled WGS sequence"/>
</dbReference>
<evidence type="ECO:0000313" key="2">
    <source>
        <dbReference type="EMBL" id="SSW89345.1"/>
    </source>
</evidence>
<evidence type="ECO:0000313" key="3">
    <source>
        <dbReference type="Proteomes" id="UP000252631"/>
    </source>
</evidence>
<dbReference type="AlphaFoldDB" id="A0A336JHU3"/>
<dbReference type="EMBL" id="UFQQ01000002">
    <property type="protein sequence ID" value="SSW89345.1"/>
    <property type="molecule type" value="Genomic_DNA"/>
</dbReference>
<evidence type="ECO:0000313" key="1">
    <source>
        <dbReference type="EMBL" id="RED41985.1"/>
    </source>
</evidence>
<keyword evidence="4" id="KW-1185">Reference proteome</keyword>
<accession>A0A336JHU3</accession>
<proteinExistence type="predicted"/>
<evidence type="ECO:0000313" key="4">
    <source>
        <dbReference type="Proteomes" id="UP000256343"/>
    </source>
</evidence>
<protein>
    <submittedName>
        <fullName evidence="2">Uncharacterized protein</fullName>
    </submittedName>
</protein>
<gene>
    <name evidence="1" type="ORF">BJ125_102154</name>
    <name evidence="2" type="ORF">SAMN05892882_102154</name>
</gene>